<comment type="caution">
    <text evidence="2">The sequence shown here is derived from an EMBL/GenBank/DDBJ whole genome shotgun (WGS) entry which is preliminary data.</text>
</comment>
<protein>
    <submittedName>
        <fullName evidence="2">Uncharacterized protein</fullName>
    </submittedName>
</protein>
<evidence type="ECO:0000313" key="3">
    <source>
        <dbReference type="Proteomes" id="UP000607653"/>
    </source>
</evidence>
<proteinExistence type="predicted"/>
<organism evidence="2 3">
    <name type="scientific">Nelumbo nucifera</name>
    <name type="common">Sacred lotus</name>
    <dbReference type="NCBI Taxonomy" id="4432"/>
    <lineage>
        <taxon>Eukaryota</taxon>
        <taxon>Viridiplantae</taxon>
        <taxon>Streptophyta</taxon>
        <taxon>Embryophyta</taxon>
        <taxon>Tracheophyta</taxon>
        <taxon>Spermatophyta</taxon>
        <taxon>Magnoliopsida</taxon>
        <taxon>Proteales</taxon>
        <taxon>Nelumbonaceae</taxon>
        <taxon>Nelumbo</taxon>
    </lineage>
</organism>
<accession>A0A822XTF9</accession>
<dbReference type="Proteomes" id="UP000607653">
    <property type="component" value="Unassembled WGS sequence"/>
</dbReference>
<keyword evidence="3" id="KW-1185">Reference proteome</keyword>
<feature type="transmembrane region" description="Helical" evidence="1">
    <location>
        <begin position="34"/>
        <end position="50"/>
    </location>
</feature>
<keyword evidence="1" id="KW-1133">Transmembrane helix</keyword>
<evidence type="ECO:0000313" key="2">
    <source>
        <dbReference type="EMBL" id="DAD23680.1"/>
    </source>
</evidence>
<reference evidence="2 3" key="1">
    <citation type="journal article" date="2020" name="Mol. Biol. Evol.">
        <title>Distinct Expression and Methylation Patterns for Genes with Different Fates following a Single Whole-Genome Duplication in Flowering Plants.</title>
        <authorList>
            <person name="Shi T."/>
            <person name="Rahmani R.S."/>
            <person name="Gugger P.F."/>
            <person name="Wang M."/>
            <person name="Li H."/>
            <person name="Zhang Y."/>
            <person name="Li Z."/>
            <person name="Wang Q."/>
            <person name="Van de Peer Y."/>
            <person name="Marchal K."/>
            <person name="Chen J."/>
        </authorList>
    </citation>
    <scope>NUCLEOTIDE SEQUENCE [LARGE SCALE GENOMIC DNA]</scope>
    <source>
        <tissue evidence="2">Leaf</tissue>
    </source>
</reference>
<dbReference type="AlphaFoldDB" id="A0A822XTF9"/>
<keyword evidence="1" id="KW-0812">Transmembrane</keyword>
<name>A0A822XTF9_NELNU</name>
<keyword evidence="1" id="KW-0472">Membrane</keyword>
<sequence length="51" mass="6186">MFLLLLCAKPISFPPTPKASNLSFYLRDLENLTRFHSLLFNFTFFFFFFWV</sequence>
<evidence type="ECO:0000256" key="1">
    <source>
        <dbReference type="SAM" id="Phobius"/>
    </source>
</evidence>
<dbReference type="EMBL" id="DUZY01000001">
    <property type="protein sequence ID" value="DAD23680.1"/>
    <property type="molecule type" value="Genomic_DNA"/>
</dbReference>
<gene>
    <name evidence="2" type="ORF">HUJ06_025142</name>
</gene>